<name>A0A1G9FQU0_9FIRM</name>
<dbReference type="OrthoDB" id="2888473at2"/>
<reference evidence="2 3" key="1">
    <citation type="submission" date="2016-10" db="EMBL/GenBank/DDBJ databases">
        <authorList>
            <person name="de Groot N.N."/>
        </authorList>
    </citation>
    <scope>NUCLEOTIDE SEQUENCE [LARGE SCALE GENOMIC DNA]</scope>
    <source>
        <strain evidence="2 3">DSM 18346</strain>
    </source>
</reference>
<gene>
    <name evidence="2" type="ORF">SAMN05660472_02216</name>
</gene>
<dbReference type="Proteomes" id="UP000198718">
    <property type="component" value="Unassembled WGS sequence"/>
</dbReference>
<evidence type="ECO:0000313" key="2">
    <source>
        <dbReference type="EMBL" id="SDK90760.1"/>
    </source>
</evidence>
<dbReference type="AlphaFoldDB" id="A0A1G9FQU0"/>
<dbReference type="PROSITE" id="PS51257">
    <property type="entry name" value="PROKAR_LIPOPROTEIN"/>
    <property type="match status" value="1"/>
</dbReference>
<dbReference type="STRING" id="393762.SAMN05660472_02216"/>
<accession>A0A1G9FQU0</accession>
<proteinExistence type="predicted"/>
<sequence length="191" mass="21714">MRKNISMIMVLILLLTIGLVGCGTGNESNAGVGEVQQEEQNPVQEHDEGDHDEEERGEEGHDHGDYEWIGEFEFKEGSYLFHFGASEDETMDVGFIKIGSNIIDLDHHASHLMLTEKEVIKQDSTFEARPDYAYTFEMAEDHGHIHFTIKEEGTYAIVTEHFPGESNMQIFDENKVEILPIREHEGEGHSH</sequence>
<evidence type="ECO:0000313" key="3">
    <source>
        <dbReference type="Proteomes" id="UP000198718"/>
    </source>
</evidence>
<keyword evidence="3" id="KW-1185">Reference proteome</keyword>
<evidence type="ECO:0000256" key="1">
    <source>
        <dbReference type="SAM" id="MobiDB-lite"/>
    </source>
</evidence>
<organism evidence="2 3">
    <name type="scientific">Natronincola ferrireducens</name>
    <dbReference type="NCBI Taxonomy" id="393762"/>
    <lineage>
        <taxon>Bacteria</taxon>
        <taxon>Bacillati</taxon>
        <taxon>Bacillota</taxon>
        <taxon>Clostridia</taxon>
        <taxon>Peptostreptococcales</taxon>
        <taxon>Natronincolaceae</taxon>
        <taxon>Natronincola</taxon>
    </lineage>
</organism>
<protein>
    <submittedName>
        <fullName evidence="2">Uncharacterized protein</fullName>
    </submittedName>
</protein>
<dbReference type="EMBL" id="FNFP01000005">
    <property type="protein sequence ID" value="SDK90760.1"/>
    <property type="molecule type" value="Genomic_DNA"/>
</dbReference>
<feature type="compositionally biased region" description="Low complexity" evidence="1">
    <location>
        <begin position="33"/>
        <end position="43"/>
    </location>
</feature>
<feature type="region of interest" description="Disordered" evidence="1">
    <location>
        <begin position="33"/>
        <end position="64"/>
    </location>
</feature>
<dbReference type="RefSeq" id="WP_090553757.1">
    <property type="nucleotide sequence ID" value="NZ_FNFP01000005.1"/>
</dbReference>